<proteinExistence type="inferred from homology"/>
<organism evidence="10 11">
    <name type="scientific">Myripristis murdjan</name>
    <name type="common">pinecone soldierfish</name>
    <dbReference type="NCBI Taxonomy" id="586833"/>
    <lineage>
        <taxon>Eukaryota</taxon>
        <taxon>Metazoa</taxon>
        <taxon>Chordata</taxon>
        <taxon>Craniata</taxon>
        <taxon>Vertebrata</taxon>
        <taxon>Euteleostomi</taxon>
        <taxon>Actinopterygii</taxon>
        <taxon>Neopterygii</taxon>
        <taxon>Teleostei</taxon>
        <taxon>Neoteleostei</taxon>
        <taxon>Acanthomorphata</taxon>
        <taxon>Holocentriformes</taxon>
        <taxon>Holocentridae</taxon>
        <taxon>Myripristis</taxon>
    </lineage>
</organism>
<keyword evidence="7" id="KW-0221">Differentiation</keyword>
<dbReference type="GeneTree" id="ENSGT00390000006009"/>
<feature type="disulfide bond" evidence="8">
    <location>
        <begin position="192"/>
        <end position="263"/>
    </location>
</feature>
<dbReference type="Ensembl" id="ENSMMDT00005046082.1">
    <property type="protein sequence ID" value="ENSMMDP00005045189.1"/>
    <property type="gene ID" value="ENSMMDG00005020730.1"/>
</dbReference>
<keyword evidence="4 7" id="KW-0964">Secreted</keyword>
<gene>
    <name evidence="10" type="primary">LOC115366353</name>
</gene>
<feature type="chain" id="PRO_5025692500" description="Noggin" evidence="9">
    <location>
        <begin position="28"/>
        <end position="268"/>
    </location>
</feature>
<evidence type="ECO:0000256" key="7">
    <source>
        <dbReference type="PIRNR" id="PIRNR008129"/>
    </source>
</evidence>
<feature type="disulfide bond" evidence="8">
    <location>
        <begin position="199"/>
        <end position="265"/>
    </location>
</feature>
<protein>
    <recommendedName>
        <fullName evidence="7">Noggin</fullName>
    </recommendedName>
</protein>
<reference evidence="10" key="2">
    <citation type="submission" date="2025-08" db="UniProtKB">
        <authorList>
            <consortium name="Ensembl"/>
        </authorList>
    </citation>
    <scope>IDENTIFICATION</scope>
</reference>
<dbReference type="Gene3D" id="1.10.287.520">
    <property type="entry name" value="Helix hairpin bin"/>
    <property type="match status" value="1"/>
</dbReference>
<dbReference type="AlphaFoldDB" id="A0A668ABA9"/>
<evidence type="ECO:0000256" key="1">
    <source>
        <dbReference type="ARBA" id="ARBA00004613"/>
    </source>
</evidence>
<reference evidence="10" key="3">
    <citation type="submission" date="2025-09" db="UniProtKB">
        <authorList>
            <consortium name="Ensembl"/>
        </authorList>
    </citation>
    <scope>IDENTIFICATION</scope>
</reference>
<dbReference type="Gene3D" id="2.10.90.10">
    <property type="entry name" value="Cystine-knot cytokines"/>
    <property type="match status" value="1"/>
</dbReference>
<dbReference type="Pfam" id="PF05806">
    <property type="entry name" value="Noggin"/>
    <property type="match status" value="1"/>
</dbReference>
<keyword evidence="3 7" id="KW-0217">Developmental protein</keyword>
<comment type="subunit">
    <text evidence="7">Homodimer.</text>
</comment>
<evidence type="ECO:0000256" key="2">
    <source>
        <dbReference type="ARBA" id="ARBA00007480"/>
    </source>
</evidence>
<keyword evidence="11" id="KW-1185">Reference proteome</keyword>
<sequence>MFRPAPCCGVSLCWIYISVLLHGTTSSASTTLSQHQLLNVTVVQDKKGADWESPFLQLRAWLSSYSRPIRPYSLLTNGGDYQYMPKPQHQRPSRLMRLLGPSFNPFWMSVEKPSEASGVWTSEAGQKLTEAAANYQRKLEKEVTDVDLGSLPPDVATAVRDRLVRMASCGLCYQWVNLGPAFWPRWLRQTDCEKSHASCSFPSGMECMRAQTTHIRLLAWHCWQSEEGEVKAAQPDGSTEMGTGEAKQKCVWRKVPYPVVTACKCACK</sequence>
<dbReference type="Proteomes" id="UP000472263">
    <property type="component" value="Chromosome 1"/>
</dbReference>
<dbReference type="InParanoid" id="A0A668ABA9"/>
<evidence type="ECO:0000313" key="10">
    <source>
        <dbReference type="Ensembl" id="ENSMMDP00005045189.1"/>
    </source>
</evidence>
<evidence type="ECO:0000256" key="5">
    <source>
        <dbReference type="ARBA" id="ARBA00022729"/>
    </source>
</evidence>
<feature type="disulfide bond" evidence="8">
    <location>
        <begin position="169"/>
        <end position="207"/>
    </location>
</feature>
<feature type="signal peptide" evidence="9">
    <location>
        <begin position="1"/>
        <end position="27"/>
    </location>
</feature>
<comment type="subcellular location">
    <subcellularLocation>
        <location evidence="1 7">Secreted</location>
    </subcellularLocation>
</comment>
<dbReference type="InterPro" id="IPR008717">
    <property type="entry name" value="Noggin"/>
</dbReference>
<feature type="disulfide bond" evidence="8">
    <location>
        <begin position="222"/>
        <end position="250"/>
    </location>
</feature>
<dbReference type="PANTHER" id="PTHR10494">
    <property type="entry name" value="BONE MORPHOGENETIC PROTEIN INHIBITOR, NOGGIN"/>
    <property type="match status" value="1"/>
</dbReference>
<name>A0A668ABA9_9TELE</name>
<evidence type="ECO:0000256" key="6">
    <source>
        <dbReference type="ARBA" id="ARBA00023188"/>
    </source>
</evidence>
<dbReference type="PANTHER" id="PTHR10494:SF6">
    <property type="entry name" value="NOGGIN"/>
    <property type="match status" value="1"/>
</dbReference>
<comment type="similarity">
    <text evidence="2 7">Belongs to the noggin family.</text>
</comment>
<dbReference type="GO" id="GO:0051216">
    <property type="term" value="P:cartilage development"/>
    <property type="evidence" value="ECO:0007669"/>
    <property type="project" value="UniProtKB-UniRule"/>
</dbReference>
<dbReference type="SUPFAM" id="SSF57501">
    <property type="entry name" value="Cystine-knot cytokines"/>
    <property type="match status" value="1"/>
</dbReference>
<reference evidence="10" key="1">
    <citation type="submission" date="2019-06" db="EMBL/GenBank/DDBJ databases">
        <authorList>
            <consortium name="Wellcome Sanger Institute Data Sharing"/>
        </authorList>
    </citation>
    <scope>NUCLEOTIDE SEQUENCE [LARGE SCALE GENOMIC DNA]</scope>
</reference>
<dbReference type="InterPro" id="IPR029034">
    <property type="entry name" value="Cystine-knot_cytokine"/>
</dbReference>
<dbReference type="GO" id="GO:0009953">
    <property type="term" value="P:dorsal/ventral pattern formation"/>
    <property type="evidence" value="ECO:0007669"/>
    <property type="project" value="TreeGrafter"/>
</dbReference>
<keyword evidence="6 7" id="KW-0891">Chondrogenesis</keyword>
<evidence type="ECO:0000256" key="3">
    <source>
        <dbReference type="ARBA" id="ARBA00022473"/>
    </source>
</evidence>
<keyword evidence="5 9" id="KW-0732">Signal</keyword>
<evidence type="ECO:0000256" key="9">
    <source>
        <dbReference type="SAM" id="SignalP"/>
    </source>
</evidence>
<keyword evidence="8" id="KW-1015">Disulfide bond</keyword>
<accession>A0A668ABA9</accession>
<evidence type="ECO:0000313" key="11">
    <source>
        <dbReference type="Proteomes" id="UP000472263"/>
    </source>
</evidence>
<dbReference type="PIRSF" id="PIRSF008129">
    <property type="entry name" value="Noggin"/>
    <property type="match status" value="1"/>
</dbReference>
<evidence type="ECO:0000256" key="8">
    <source>
        <dbReference type="PIRSR" id="PIRSR008129-1"/>
    </source>
</evidence>
<dbReference type="GO" id="GO:0005615">
    <property type="term" value="C:extracellular space"/>
    <property type="evidence" value="ECO:0007669"/>
    <property type="project" value="TreeGrafter"/>
</dbReference>
<dbReference type="GO" id="GO:0045596">
    <property type="term" value="P:negative regulation of cell differentiation"/>
    <property type="evidence" value="ECO:0007669"/>
    <property type="project" value="InterPro"/>
</dbReference>
<dbReference type="GO" id="GO:0030514">
    <property type="term" value="P:negative regulation of BMP signaling pathway"/>
    <property type="evidence" value="ECO:0007669"/>
    <property type="project" value="InterPro"/>
</dbReference>
<evidence type="ECO:0000256" key="4">
    <source>
        <dbReference type="ARBA" id="ARBA00022525"/>
    </source>
</evidence>
<dbReference type="GO" id="GO:0001649">
    <property type="term" value="P:osteoblast differentiation"/>
    <property type="evidence" value="ECO:0007669"/>
    <property type="project" value="TreeGrafter"/>
</dbReference>